<evidence type="ECO:0000313" key="1">
    <source>
        <dbReference type="EMBL" id="ACL58838.1"/>
    </source>
</evidence>
<keyword evidence="2" id="KW-1185">Reference proteome</keyword>
<dbReference type="Gene3D" id="3.90.1150.30">
    <property type="match status" value="1"/>
</dbReference>
<dbReference type="STRING" id="460265.Mnod_3944"/>
<dbReference type="KEGG" id="mno:Mnod_3944"/>
<proteinExistence type="predicted"/>
<dbReference type="RefSeq" id="WP_015930488.1">
    <property type="nucleotide sequence ID" value="NC_011894.1"/>
</dbReference>
<gene>
    <name evidence="1" type="ordered locus">Mnod_3944</name>
</gene>
<sequence length="127" mass="14057">MTKTSELSGKDVQGVATRVANGLPDVTQTQAFGPGYEVFKVRGKVFAMTTEVLGEKILTVKCDPDRAQMLCDTHESINPGYHMNKRHWISLGGGPKIDRELVEDLVRSAYELVVESLPKADRPKRAE</sequence>
<dbReference type="eggNOG" id="COG2315">
    <property type="taxonomic scope" value="Bacteria"/>
</dbReference>
<dbReference type="PANTHER" id="PTHR35145:SF1">
    <property type="entry name" value="CYTOPLASMIC PROTEIN"/>
    <property type="match status" value="1"/>
</dbReference>
<dbReference type="InterPro" id="IPR038056">
    <property type="entry name" value="YjbR-like_sf"/>
</dbReference>
<evidence type="ECO:0008006" key="3">
    <source>
        <dbReference type="Google" id="ProtNLM"/>
    </source>
</evidence>
<dbReference type="PANTHER" id="PTHR35145">
    <property type="entry name" value="CYTOPLASMIC PROTEIN-RELATED"/>
    <property type="match status" value="1"/>
</dbReference>
<dbReference type="SUPFAM" id="SSF142906">
    <property type="entry name" value="YjbR-like"/>
    <property type="match status" value="1"/>
</dbReference>
<evidence type="ECO:0000313" key="2">
    <source>
        <dbReference type="Proteomes" id="UP000008207"/>
    </source>
</evidence>
<organism evidence="1 2">
    <name type="scientific">Methylobacterium nodulans (strain LMG 21967 / CNCM I-2342 / ORS 2060)</name>
    <dbReference type="NCBI Taxonomy" id="460265"/>
    <lineage>
        <taxon>Bacteria</taxon>
        <taxon>Pseudomonadati</taxon>
        <taxon>Pseudomonadota</taxon>
        <taxon>Alphaproteobacteria</taxon>
        <taxon>Hyphomicrobiales</taxon>
        <taxon>Methylobacteriaceae</taxon>
        <taxon>Methylobacterium</taxon>
    </lineage>
</organism>
<protein>
    <recommendedName>
        <fullName evidence="3">MmcQ-like protein</fullName>
    </recommendedName>
</protein>
<dbReference type="EMBL" id="CP001349">
    <property type="protein sequence ID" value="ACL58838.1"/>
    <property type="molecule type" value="Genomic_DNA"/>
</dbReference>
<dbReference type="AlphaFoldDB" id="B8ISJ8"/>
<dbReference type="InterPro" id="IPR058532">
    <property type="entry name" value="YjbR/MT2646/Rv2570-like"/>
</dbReference>
<reference evidence="1 2" key="1">
    <citation type="submission" date="2009-01" db="EMBL/GenBank/DDBJ databases">
        <title>Complete sequence of chromosome of Methylobacterium nodulans ORS 2060.</title>
        <authorList>
            <consortium name="US DOE Joint Genome Institute"/>
            <person name="Lucas S."/>
            <person name="Copeland A."/>
            <person name="Lapidus A."/>
            <person name="Glavina del Rio T."/>
            <person name="Dalin E."/>
            <person name="Tice H."/>
            <person name="Bruce D."/>
            <person name="Goodwin L."/>
            <person name="Pitluck S."/>
            <person name="Sims D."/>
            <person name="Brettin T."/>
            <person name="Detter J.C."/>
            <person name="Han C."/>
            <person name="Larimer F."/>
            <person name="Land M."/>
            <person name="Hauser L."/>
            <person name="Kyrpides N."/>
            <person name="Ivanova N."/>
            <person name="Marx C.J."/>
            <person name="Richardson P."/>
        </authorList>
    </citation>
    <scope>NUCLEOTIDE SEQUENCE [LARGE SCALE GENOMIC DNA]</scope>
    <source>
        <strain evidence="2">LMG 21967 / CNCM I-2342 / ORS 2060</strain>
    </source>
</reference>
<name>B8ISJ8_METNO</name>
<dbReference type="Proteomes" id="UP000008207">
    <property type="component" value="Chromosome"/>
</dbReference>
<dbReference type="OrthoDB" id="9804614at2"/>
<dbReference type="InterPro" id="IPR007351">
    <property type="entry name" value="YjbR"/>
</dbReference>
<dbReference type="HOGENOM" id="CLU_105851_1_0_5"/>
<accession>B8ISJ8</accession>
<dbReference type="Pfam" id="PF04237">
    <property type="entry name" value="YjbR"/>
    <property type="match status" value="1"/>
</dbReference>